<dbReference type="GO" id="GO:0004803">
    <property type="term" value="F:transposase activity"/>
    <property type="evidence" value="ECO:0007669"/>
    <property type="project" value="InterPro"/>
</dbReference>
<dbReference type="InterPro" id="IPR010921">
    <property type="entry name" value="Trp_repressor/repl_initiator"/>
</dbReference>
<reference evidence="1 2" key="1">
    <citation type="submission" date="2017-02" db="EMBL/GenBank/DDBJ databases">
        <title>Paraburkholderia sophoroidis sp. nov. and Paraburkholderia steynii sp. nov. rhizobial symbionts of the fynbos legume Hypocalyptus sophoroides.</title>
        <authorList>
            <person name="Steenkamp E.T."/>
            <person name="Beukes C.W."/>
            <person name="Van Zyl E."/>
            <person name="Avontuur J."/>
            <person name="Chan W.Y."/>
            <person name="Hassen A."/>
            <person name="Palmer M."/>
            <person name="Mthombeni L."/>
            <person name="Phalane F."/>
            <person name="Sereme K."/>
            <person name="Venter S.N."/>
        </authorList>
    </citation>
    <scope>NUCLEOTIDE SEQUENCE [LARGE SCALE GENOMIC DNA]</scope>
    <source>
        <strain evidence="1 2">HC1.1ba</strain>
    </source>
</reference>
<organism evidence="1 2">
    <name type="scientific">Paraburkholderia steynii</name>
    <dbReference type="NCBI Taxonomy" id="1245441"/>
    <lineage>
        <taxon>Bacteria</taxon>
        <taxon>Pseudomonadati</taxon>
        <taxon>Pseudomonadota</taxon>
        <taxon>Betaproteobacteria</taxon>
        <taxon>Burkholderiales</taxon>
        <taxon>Burkholderiaceae</taxon>
        <taxon>Paraburkholderia</taxon>
    </lineage>
</organism>
<dbReference type="EMBL" id="MWML01000537">
    <property type="protein sequence ID" value="TCG03066.1"/>
    <property type="molecule type" value="Genomic_DNA"/>
</dbReference>
<name>A0A4R0WZD2_9BURK</name>
<dbReference type="Proteomes" id="UP000294200">
    <property type="component" value="Unassembled WGS sequence"/>
</dbReference>
<accession>A0A4R0WZD2</accession>
<dbReference type="SUPFAM" id="SSF48295">
    <property type="entry name" value="TrpR-like"/>
    <property type="match status" value="1"/>
</dbReference>
<proteinExistence type="predicted"/>
<dbReference type="AlphaFoldDB" id="A0A4R0WZD2"/>
<dbReference type="GO" id="GO:0043565">
    <property type="term" value="F:sequence-specific DNA binding"/>
    <property type="evidence" value="ECO:0007669"/>
    <property type="project" value="InterPro"/>
</dbReference>
<dbReference type="Pfam" id="PF01527">
    <property type="entry name" value="HTH_Tnp_1"/>
    <property type="match status" value="1"/>
</dbReference>
<evidence type="ECO:0008006" key="3">
    <source>
        <dbReference type="Google" id="ProtNLM"/>
    </source>
</evidence>
<dbReference type="PANTHER" id="PTHR37936:SF3">
    <property type="entry name" value="TRANSPOSASE INSC FOR INSERTION ELEMENT IS2A-RELATED"/>
    <property type="match status" value="1"/>
</dbReference>
<protein>
    <recommendedName>
        <fullName evidence="3">Transposase</fullName>
    </recommendedName>
</protein>
<dbReference type="PANTHER" id="PTHR37936">
    <property type="entry name" value="TRANSPOSASE INSC FOR INSERTION ELEMENT IS2A-RELATED"/>
    <property type="match status" value="1"/>
</dbReference>
<dbReference type="InterPro" id="IPR002514">
    <property type="entry name" value="Transposase_8"/>
</dbReference>
<keyword evidence="2" id="KW-1185">Reference proteome</keyword>
<dbReference type="GO" id="GO:0006313">
    <property type="term" value="P:DNA transposition"/>
    <property type="evidence" value="ECO:0007669"/>
    <property type="project" value="InterPro"/>
</dbReference>
<evidence type="ECO:0000313" key="2">
    <source>
        <dbReference type="Proteomes" id="UP000294200"/>
    </source>
</evidence>
<gene>
    <name evidence="1" type="ORF">BZM27_51230</name>
</gene>
<comment type="caution">
    <text evidence="1">The sequence shown here is derived from an EMBL/GenBank/DDBJ whole genome shotgun (WGS) entry which is preliminary data.</text>
</comment>
<sequence length="134" mass="15144">MARQTHRVYSLEFKQQVVQETLEPGTSVSVVARRHDMNANVVFEWKRLYREGKLKLPGIEAARTSSTELLPVNVIDLPVPMPRPVQLAENESPSTAGNVPPSVCEIEVEIGKRRVRIRGLPLERAESFLQECLK</sequence>
<evidence type="ECO:0000313" key="1">
    <source>
        <dbReference type="EMBL" id="TCG03066.1"/>
    </source>
</evidence>